<evidence type="ECO:0000256" key="2">
    <source>
        <dbReference type="ARBA" id="ARBA00022737"/>
    </source>
</evidence>
<dbReference type="InterPro" id="IPR032675">
    <property type="entry name" value="LRR_dom_sf"/>
</dbReference>
<comment type="caution">
    <text evidence="4">The sequence shown here is derived from an EMBL/GenBank/DDBJ whole genome shotgun (WGS) entry which is preliminary data.</text>
</comment>
<dbReference type="GO" id="GO:0005096">
    <property type="term" value="F:GTPase activator activity"/>
    <property type="evidence" value="ECO:0007669"/>
    <property type="project" value="InterPro"/>
</dbReference>
<feature type="compositionally biased region" description="Basic and acidic residues" evidence="3">
    <location>
        <begin position="169"/>
        <end position="179"/>
    </location>
</feature>
<dbReference type="Proteomes" id="UP000265618">
    <property type="component" value="Unassembled WGS sequence"/>
</dbReference>
<dbReference type="Pfam" id="PF12799">
    <property type="entry name" value="LRR_4"/>
    <property type="match status" value="1"/>
</dbReference>
<keyword evidence="5" id="KW-1185">Reference proteome</keyword>
<evidence type="ECO:0000313" key="5">
    <source>
        <dbReference type="Proteomes" id="UP000265618"/>
    </source>
</evidence>
<accession>A0A391NNP8</accession>
<evidence type="ECO:0000256" key="1">
    <source>
        <dbReference type="ARBA" id="ARBA00022614"/>
    </source>
</evidence>
<feature type="region of interest" description="Disordered" evidence="3">
    <location>
        <begin position="160"/>
        <end position="197"/>
    </location>
</feature>
<dbReference type="InterPro" id="IPR027038">
    <property type="entry name" value="RanGap"/>
</dbReference>
<sequence length="197" mass="21282">MFFMFSYIPCGDPLCLTFQLDLVSNSIGDAGVAALGVGLPQLTSLRQLYLSGNAISDMGAMLLSGSLPRMTSLRELYLQNNPIGETAASSLRSIGQQNEGLKVILDTPVVQRVTESESDSVCRHTARHIETEVGVSQRRPAECRDAADVPSFRAVLAQRSTTPVTLDQSPERTVRESEASHTVGVGPVPSYRSVMKK</sequence>
<dbReference type="InterPro" id="IPR001611">
    <property type="entry name" value="Leu-rich_rpt"/>
</dbReference>
<dbReference type="OrthoDB" id="120976at2759"/>
<dbReference type="InterPro" id="IPR003591">
    <property type="entry name" value="Leu-rich_rpt_typical-subtyp"/>
</dbReference>
<evidence type="ECO:0000256" key="3">
    <source>
        <dbReference type="SAM" id="MobiDB-lite"/>
    </source>
</evidence>
<dbReference type="SUPFAM" id="SSF52047">
    <property type="entry name" value="RNI-like"/>
    <property type="match status" value="1"/>
</dbReference>
<dbReference type="Gene3D" id="3.80.10.10">
    <property type="entry name" value="Ribonuclease Inhibitor"/>
    <property type="match status" value="1"/>
</dbReference>
<reference evidence="4 5" key="1">
    <citation type="journal article" date="2018" name="PLoS ONE">
        <title>The draft genome of Kipferlia bialata reveals reductive genome evolution in fornicate parasites.</title>
        <authorList>
            <person name="Tanifuji G."/>
            <person name="Takabayashi S."/>
            <person name="Kume K."/>
            <person name="Takagi M."/>
            <person name="Nakayama T."/>
            <person name="Kamikawa R."/>
            <person name="Inagaki Y."/>
            <person name="Hashimoto T."/>
        </authorList>
    </citation>
    <scope>NUCLEOTIDE SEQUENCE [LARGE SCALE GENOMIC DNA]</scope>
    <source>
        <strain evidence="4">NY0173</strain>
    </source>
</reference>
<evidence type="ECO:0000313" key="4">
    <source>
        <dbReference type="EMBL" id="GCA63237.1"/>
    </source>
</evidence>
<keyword evidence="2" id="KW-0677">Repeat</keyword>
<dbReference type="PANTHER" id="PTHR24113">
    <property type="entry name" value="RAN GTPASE-ACTIVATING PROTEIN 1"/>
    <property type="match status" value="1"/>
</dbReference>
<keyword evidence="1" id="KW-0433">Leucine-rich repeat</keyword>
<dbReference type="AlphaFoldDB" id="A0A391NNP8"/>
<protein>
    <submittedName>
        <fullName evidence="4">Uncharacterized protein</fullName>
    </submittedName>
</protein>
<dbReference type="SMART" id="SM00368">
    <property type="entry name" value="LRR_RI"/>
    <property type="match status" value="3"/>
</dbReference>
<dbReference type="InterPro" id="IPR025875">
    <property type="entry name" value="Leu-rich_rpt_4"/>
</dbReference>
<dbReference type="SMART" id="SM00369">
    <property type="entry name" value="LRR_TYP"/>
    <property type="match status" value="2"/>
</dbReference>
<name>A0A391NNP8_9EUKA</name>
<dbReference type="EMBL" id="BDIP01002756">
    <property type="protein sequence ID" value="GCA63237.1"/>
    <property type="molecule type" value="Genomic_DNA"/>
</dbReference>
<proteinExistence type="predicted"/>
<dbReference type="Pfam" id="PF13516">
    <property type="entry name" value="LRR_6"/>
    <property type="match status" value="1"/>
</dbReference>
<organism evidence="4 5">
    <name type="scientific">Kipferlia bialata</name>
    <dbReference type="NCBI Taxonomy" id="797122"/>
    <lineage>
        <taxon>Eukaryota</taxon>
        <taxon>Metamonada</taxon>
        <taxon>Carpediemonas-like organisms</taxon>
        <taxon>Kipferlia</taxon>
    </lineage>
</organism>
<gene>
    <name evidence="4" type="ORF">KIPB_008698</name>
</gene>